<organism evidence="2 3">
    <name type="scientific">Lymnaea stagnalis</name>
    <name type="common">Great pond snail</name>
    <name type="synonym">Helix stagnalis</name>
    <dbReference type="NCBI Taxonomy" id="6523"/>
    <lineage>
        <taxon>Eukaryota</taxon>
        <taxon>Metazoa</taxon>
        <taxon>Spiralia</taxon>
        <taxon>Lophotrochozoa</taxon>
        <taxon>Mollusca</taxon>
        <taxon>Gastropoda</taxon>
        <taxon>Heterobranchia</taxon>
        <taxon>Euthyneura</taxon>
        <taxon>Panpulmonata</taxon>
        <taxon>Hygrophila</taxon>
        <taxon>Lymnaeoidea</taxon>
        <taxon>Lymnaeidae</taxon>
        <taxon>Lymnaea</taxon>
    </lineage>
</organism>
<dbReference type="GO" id="GO:0007155">
    <property type="term" value="P:cell adhesion"/>
    <property type="evidence" value="ECO:0007669"/>
    <property type="project" value="TreeGrafter"/>
</dbReference>
<dbReference type="InterPro" id="IPR050904">
    <property type="entry name" value="Adhesion/Biosynth-related"/>
</dbReference>
<dbReference type="SMART" id="SM00554">
    <property type="entry name" value="FAS1"/>
    <property type="match status" value="2"/>
</dbReference>
<protein>
    <recommendedName>
        <fullName evidence="1">FAS1 domain-containing protein</fullName>
    </recommendedName>
</protein>
<dbReference type="PROSITE" id="PS50213">
    <property type="entry name" value="FAS1"/>
    <property type="match status" value="2"/>
</dbReference>
<proteinExistence type="predicted"/>
<evidence type="ECO:0000313" key="3">
    <source>
        <dbReference type="Proteomes" id="UP001497497"/>
    </source>
</evidence>
<dbReference type="FunFam" id="2.30.180.10:FF:000032">
    <property type="entry name" value="Fasciclin domain-containing protein, putative"/>
    <property type="match status" value="2"/>
</dbReference>
<dbReference type="PANTHER" id="PTHR10900">
    <property type="entry name" value="PERIOSTIN-RELATED"/>
    <property type="match status" value="1"/>
</dbReference>
<accession>A0AAV2H0F8</accession>
<feature type="domain" description="FAS1" evidence="1">
    <location>
        <begin position="219"/>
        <end position="353"/>
    </location>
</feature>
<dbReference type="Proteomes" id="UP001497497">
    <property type="component" value="Unassembled WGS sequence"/>
</dbReference>
<dbReference type="GO" id="GO:0030198">
    <property type="term" value="P:extracellular matrix organization"/>
    <property type="evidence" value="ECO:0007669"/>
    <property type="project" value="TreeGrafter"/>
</dbReference>
<dbReference type="InterPro" id="IPR000782">
    <property type="entry name" value="FAS1_domain"/>
</dbReference>
<dbReference type="InterPro" id="IPR036378">
    <property type="entry name" value="FAS1_dom_sf"/>
</dbReference>
<gene>
    <name evidence="2" type="ORF">GSLYS_00000214001</name>
</gene>
<dbReference type="Gene3D" id="2.30.180.10">
    <property type="entry name" value="FAS1 domain"/>
    <property type="match status" value="2"/>
</dbReference>
<feature type="domain" description="FAS1" evidence="1">
    <location>
        <begin position="82"/>
        <end position="215"/>
    </location>
</feature>
<dbReference type="EMBL" id="CAXITT010000001">
    <property type="protein sequence ID" value="CAL1526037.1"/>
    <property type="molecule type" value="Genomic_DNA"/>
</dbReference>
<dbReference type="PANTHER" id="PTHR10900:SF77">
    <property type="entry name" value="FI19380P1"/>
    <property type="match status" value="1"/>
</dbReference>
<keyword evidence="3" id="KW-1185">Reference proteome</keyword>
<dbReference type="Pfam" id="PF02469">
    <property type="entry name" value="Fasciclin"/>
    <property type="match status" value="2"/>
</dbReference>
<dbReference type="AlphaFoldDB" id="A0AAV2H0F8"/>
<sequence length="370" mass="40262">MCLLLLNPFYIKICSSRPLIISPFKIKSLQASVKVFLSHTALFFCHQCYHGLNSTCTMNSFATALCFFCVAYTAAQTLPPRYNDVLAALASTRQFTVFSDLLTKSGLLPIVNSSLHFTVFAPTDNAFARLPAADFEAIKNDPAKLADVIGTHLVLTSNVHVGNVQQDVRLSSYNHHQIRLNTYNIVHTVTADGVNITIRNIPVLHGTVHGLDGILVPPTTSTAQISFNRADLSNFTSLLVSANLLNFYTADQDVTLFLPNNDAFKSLSPGVLAYLQSHPADLAETIKYHIVRTATIFSLGLKHSITLTSADNNRDQLMVLEDDAGGVSINTAKIVQKDIIATDGVIHIINKVLLPPRVLVHIADSGIVVG</sequence>
<evidence type="ECO:0000259" key="1">
    <source>
        <dbReference type="PROSITE" id="PS50213"/>
    </source>
</evidence>
<name>A0AAV2H0F8_LYMST</name>
<dbReference type="GO" id="GO:0050839">
    <property type="term" value="F:cell adhesion molecule binding"/>
    <property type="evidence" value="ECO:0007669"/>
    <property type="project" value="TreeGrafter"/>
</dbReference>
<dbReference type="GO" id="GO:0005615">
    <property type="term" value="C:extracellular space"/>
    <property type="evidence" value="ECO:0007669"/>
    <property type="project" value="TreeGrafter"/>
</dbReference>
<comment type="caution">
    <text evidence="2">The sequence shown here is derived from an EMBL/GenBank/DDBJ whole genome shotgun (WGS) entry which is preliminary data.</text>
</comment>
<dbReference type="GO" id="GO:0031012">
    <property type="term" value="C:extracellular matrix"/>
    <property type="evidence" value="ECO:0007669"/>
    <property type="project" value="TreeGrafter"/>
</dbReference>
<evidence type="ECO:0000313" key="2">
    <source>
        <dbReference type="EMBL" id="CAL1526037.1"/>
    </source>
</evidence>
<dbReference type="SUPFAM" id="SSF82153">
    <property type="entry name" value="FAS1 domain"/>
    <property type="match status" value="2"/>
</dbReference>
<reference evidence="2 3" key="1">
    <citation type="submission" date="2024-04" db="EMBL/GenBank/DDBJ databases">
        <authorList>
            <consortium name="Genoscope - CEA"/>
            <person name="William W."/>
        </authorList>
    </citation>
    <scope>NUCLEOTIDE SEQUENCE [LARGE SCALE GENOMIC DNA]</scope>
</reference>